<gene>
    <name evidence="14" type="ORF">LX59_00992</name>
</gene>
<comment type="caution">
    <text evidence="14">The sequence shown here is derived from an EMBL/GenBank/DDBJ whole genome shotgun (WGS) entry which is preliminary data.</text>
</comment>
<keyword evidence="6 11" id="KW-0812">Transmembrane</keyword>
<comment type="subcellular location">
    <subcellularLocation>
        <location evidence="2">Membrane</location>
    </subcellularLocation>
</comment>
<evidence type="ECO:0000256" key="8">
    <source>
        <dbReference type="ARBA" id="ARBA00022989"/>
    </source>
</evidence>
<dbReference type="PROSITE" id="PS50109">
    <property type="entry name" value="HIS_KIN"/>
    <property type="match status" value="1"/>
</dbReference>
<dbReference type="PRINTS" id="PR00344">
    <property type="entry name" value="BCTRLSENSOR"/>
</dbReference>
<evidence type="ECO:0000313" key="15">
    <source>
        <dbReference type="Proteomes" id="UP000319627"/>
    </source>
</evidence>
<dbReference type="InterPro" id="IPR036097">
    <property type="entry name" value="HisK_dim/P_sf"/>
</dbReference>
<dbReference type="EMBL" id="VLKG01000003">
    <property type="protein sequence ID" value="TWH76073.1"/>
    <property type="molecule type" value="Genomic_DNA"/>
</dbReference>
<feature type="domain" description="Histidine kinase" evidence="12">
    <location>
        <begin position="261"/>
        <end position="473"/>
    </location>
</feature>
<evidence type="ECO:0000256" key="11">
    <source>
        <dbReference type="SAM" id="Phobius"/>
    </source>
</evidence>
<evidence type="ECO:0000256" key="6">
    <source>
        <dbReference type="ARBA" id="ARBA00022692"/>
    </source>
</evidence>
<feature type="transmembrane region" description="Helical" evidence="11">
    <location>
        <begin position="182"/>
        <end position="204"/>
    </location>
</feature>
<dbReference type="GO" id="GO:0000155">
    <property type="term" value="F:phosphorelay sensor kinase activity"/>
    <property type="evidence" value="ECO:0007669"/>
    <property type="project" value="InterPro"/>
</dbReference>
<dbReference type="PANTHER" id="PTHR45436:SF1">
    <property type="entry name" value="SENSOR PROTEIN QSEC"/>
    <property type="match status" value="1"/>
</dbReference>
<keyword evidence="7 14" id="KW-0418">Kinase</keyword>
<evidence type="ECO:0000256" key="5">
    <source>
        <dbReference type="ARBA" id="ARBA00022679"/>
    </source>
</evidence>
<dbReference type="Gene3D" id="3.30.565.10">
    <property type="entry name" value="Histidine kinase-like ATPase, C-terminal domain"/>
    <property type="match status" value="1"/>
</dbReference>
<dbReference type="InterPro" id="IPR050428">
    <property type="entry name" value="TCS_sensor_his_kinase"/>
</dbReference>
<dbReference type="InterPro" id="IPR005467">
    <property type="entry name" value="His_kinase_dom"/>
</dbReference>
<dbReference type="Pfam" id="PF08521">
    <property type="entry name" value="2CSK_N"/>
    <property type="match status" value="1"/>
</dbReference>
<dbReference type="InterPro" id="IPR004358">
    <property type="entry name" value="Sig_transdc_His_kin-like_C"/>
</dbReference>
<dbReference type="InterPro" id="IPR003661">
    <property type="entry name" value="HisK_dim/P_dom"/>
</dbReference>
<dbReference type="SMART" id="SM00387">
    <property type="entry name" value="HATPase_c"/>
    <property type="match status" value="1"/>
</dbReference>
<reference evidence="14 15" key="1">
    <citation type="submission" date="2019-07" db="EMBL/GenBank/DDBJ databases">
        <title>Genomic Encyclopedia of Type Strains, Phase I: the one thousand microbial genomes (KMG-I) project.</title>
        <authorList>
            <person name="Kyrpides N."/>
        </authorList>
    </citation>
    <scope>NUCLEOTIDE SEQUENCE [LARGE SCALE GENOMIC DNA]</scope>
    <source>
        <strain evidence="14 15">DSM 375</strain>
    </source>
</reference>
<keyword evidence="8 11" id="KW-1133">Transmembrane helix</keyword>
<evidence type="ECO:0000256" key="2">
    <source>
        <dbReference type="ARBA" id="ARBA00004370"/>
    </source>
</evidence>
<dbReference type="Pfam" id="PF02518">
    <property type="entry name" value="HATPase_c"/>
    <property type="match status" value="1"/>
</dbReference>
<dbReference type="Pfam" id="PF00512">
    <property type="entry name" value="HisKA"/>
    <property type="match status" value="1"/>
</dbReference>
<dbReference type="PANTHER" id="PTHR45436">
    <property type="entry name" value="SENSOR HISTIDINE KINASE YKOH"/>
    <property type="match status" value="1"/>
</dbReference>
<protein>
    <recommendedName>
        <fullName evidence="3">histidine kinase</fullName>
        <ecNumber evidence="3">2.7.13.3</ecNumber>
    </recommendedName>
</protein>
<dbReference type="InterPro" id="IPR003660">
    <property type="entry name" value="HAMP_dom"/>
</dbReference>
<dbReference type="InterPro" id="IPR003594">
    <property type="entry name" value="HATPase_dom"/>
</dbReference>
<keyword evidence="5" id="KW-0808">Transferase</keyword>
<keyword evidence="4" id="KW-0597">Phosphoprotein</keyword>
<comment type="catalytic activity">
    <reaction evidence="1">
        <text>ATP + protein L-histidine = ADP + protein N-phospho-L-histidine.</text>
        <dbReference type="EC" id="2.7.13.3"/>
    </reaction>
</comment>
<evidence type="ECO:0000256" key="7">
    <source>
        <dbReference type="ARBA" id="ARBA00022777"/>
    </source>
</evidence>
<name>A0A562IZ03_9GAMM</name>
<keyword evidence="9" id="KW-0902">Two-component regulatory system</keyword>
<evidence type="ECO:0000259" key="12">
    <source>
        <dbReference type="PROSITE" id="PS50109"/>
    </source>
</evidence>
<dbReference type="OrthoDB" id="9809766at2"/>
<dbReference type="InterPro" id="IPR013727">
    <property type="entry name" value="2CSK_N"/>
</dbReference>
<evidence type="ECO:0000313" key="14">
    <source>
        <dbReference type="EMBL" id="TWH76073.1"/>
    </source>
</evidence>
<evidence type="ECO:0000256" key="9">
    <source>
        <dbReference type="ARBA" id="ARBA00023012"/>
    </source>
</evidence>
<dbReference type="SMART" id="SM00388">
    <property type="entry name" value="HisKA"/>
    <property type="match status" value="1"/>
</dbReference>
<dbReference type="Gene3D" id="1.10.287.130">
    <property type="match status" value="1"/>
</dbReference>
<feature type="domain" description="HAMP" evidence="13">
    <location>
        <begin position="201"/>
        <end position="253"/>
    </location>
</feature>
<dbReference type="RefSeq" id="WP_144570731.1">
    <property type="nucleotide sequence ID" value="NZ_VLKG01000003.1"/>
</dbReference>
<organism evidence="14 15">
    <name type="scientific">Azomonas agilis</name>
    <dbReference type="NCBI Taxonomy" id="116849"/>
    <lineage>
        <taxon>Bacteria</taxon>
        <taxon>Pseudomonadati</taxon>
        <taxon>Pseudomonadota</taxon>
        <taxon>Gammaproteobacteria</taxon>
        <taxon>Pseudomonadales</taxon>
        <taxon>Pseudomonadaceae</taxon>
        <taxon>Azomonas</taxon>
    </lineage>
</organism>
<evidence type="ECO:0000256" key="10">
    <source>
        <dbReference type="ARBA" id="ARBA00023136"/>
    </source>
</evidence>
<evidence type="ECO:0000256" key="4">
    <source>
        <dbReference type="ARBA" id="ARBA00022553"/>
    </source>
</evidence>
<dbReference type="GO" id="GO:0005886">
    <property type="term" value="C:plasma membrane"/>
    <property type="evidence" value="ECO:0007669"/>
    <property type="project" value="TreeGrafter"/>
</dbReference>
<feature type="transmembrane region" description="Helical" evidence="11">
    <location>
        <begin position="25"/>
        <end position="44"/>
    </location>
</feature>
<dbReference type="PROSITE" id="PS50885">
    <property type="entry name" value="HAMP"/>
    <property type="match status" value="1"/>
</dbReference>
<dbReference type="Proteomes" id="UP000319627">
    <property type="component" value="Unassembled WGS sequence"/>
</dbReference>
<sequence>MLSELEDSPSVQVAGSLRGRLLRRMALLLTLLLLVSALSAYFNGRRAADTAYDRTLLASARTIASGLFESDGRLKARIPYIALDTFAFDSAGRIYYQVLGLDGQLVSGYEQLPGAPTDAPLTRDYPALARFYDAQYRGQRVRVVSLQQPISETTLNGMAEIRVAETEEARERMARSLLADTLWRMTLLILAAMALVWVVVTAALRPLEQLRRAVAERSPEDLRPLPVLTVQRELLPLVTALNLFTARLRHLLERQSQFIADAAHELRTPIAALKARLELGLREQTPEIWWQTLNEGRHSSDRLAHLANQLLSWARIESSAQAVAEGSAERIELRQLARELGLALAPLAHARGVDLALEAPEPVWVMGEPTLLNELLSNLLDNAMTHTAKQGGLVTLRVLPPSALEVEDNGPGIPESARQKVFERFHRLTPERGGAGLGLAIVGEICRAHQASIHLLDGEQGGLRVRVEFPLVRGSELEA</sequence>
<dbReference type="InterPro" id="IPR036890">
    <property type="entry name" value="HATPase_C_sf"/>
</dbReference>
<dbReference type="SUPFAM" id="SSF55874">
    <property type="entry name" value="ATPase domain of HSP90 chaperone/DNA topoisomerase II/histidine kinase"/>
    <property type="match status" value="1"/>
</dbReference>
<proteinExistence type="predicted"/>
<dbReference type="CDD" id="cd00075">
    <property type="entry name" value="HATPase"/>
    <property type="match status" value="1"/>
</dbReference>
<keyword evidence="10 11" id="KW-0472">Membrane</keyword>
<evidence type="ECO:0000259" key="13">
    <source>
        <dbReference type="PROSITE" id="PS50885"/>
    </source>
</evidence>
<dbReference type="AlphaFoldDB" id="A0A562IZ03"/>
<dbReference type="CDD" id="cd00082">
    <property type="entry name" value="HisKA"/>
    <property type="match status" value="1"/>
</dbReference>
<keyword evidence="15" id="KW-1185">Reference proteome</keyword>
<evidence type="ECO:0000256" key="1">
    <source>
        <dbReference type="ARBA" id="ARBA00000085"/>
    </source>
</evidence>
<dbReference type="SUPFAM" id="SSF47384">
    <property type="entry name" value="Homodimeric domain of signal transducing histidine kinase"/>
    <property type="match status" value="1"/>
</dbReference>
<accession>A0A562IZ03</accession>
<evidence type="ECO:0000256" key="3">
    <source>
        <dbReference type="ARBA" id="ARBA00012438"/>
    </source>
</evidence>
<dbReference type="EC" id="2.7.13.3" evidence="3"/>